<protein>
    <submittedName>
        <fullName evidence="7">Uncharacterized protein</fullName>
    </submittedName>
</protein>
<feature type="transmembrane region" description="Helical" evidence="6">
    <location>
        <begin position="305"/>
        <end position="328"/>
    </location>
</feature>
<evidence type="ECO:0000256" key="5">
    <source>
        <dbReference type="ARBA" id="ARBA00023136"/>
    </source>
</evidence>
<accession>A0A0B0EMT7</accession>
<feature type="transmembrane region" description="Helical" evidence="6">
    <location>
        <begin position="367"/>
        <end position="389"/>
    </location>
</feature>
<dbReference type="InterPro" id="IPR050833">
    <property type="entry name" value="Poly_Biosynth_Transport"/>
</dbReference>
<evidence type="ECO:0000256" key="3">
    <source>
        <dbReference type="ARBA" id="ARBA00022692"/>
    </source>
</evidence>
<evidence type="ECO:0000256" key="6">
    <source>
        <dbReference type="SAM" id="Phobius"/>
    </source>
</evidence>
<dbReference type="PANTHER" id="PTHR30250:SF11">
    <property type="entry name" value="O-ANTIGEN TRANSPORTER-RELATED"/>
    <property type="match status" value="1"/>
</dbReference>
<dbReference type="PANTHER" id="PTHR30250">
    <property type="entry name" value="PST FAMILY PREDICTED COLANIC ACID TRANSPORTER"/>
    <property type="match status" value="1"/>
</dbReference>
<dbReference type="InterPro" id="IPR002797">
    <property type="entry name" value="Polysacc_synth"/>
</dbReference>
<dbReference type="EMBL" id="JRYO01000061">
    <property type="protein sequence ID" value="KHE93326.1"/>
    <property type="molecule type" value="Genomic_DNA"/>
</dbReference>
<evidence type="ECO:0000313" key="8">
    <source>
        <dbReference type="Proteomes" id="UP000030652"/>
    </source>
</evidence>
<feature type="transmembrane region" description="Helical" evidence="6">
    <location>
        <begin position="159"/>
        <end position="176"/>
    </location>
</feature>
<dbReference type="GO" id="GO:0005886">
    <property type="term" value="C:plasma membrane"/>
    <property type="evidence" value="ECO:0007669"/>
    <property type="project" value="UniProtKB-SubCell"/>
</dbReference>
<feature type="transmembrane region" description="Helical" evidence="6">
    <location>
        <begin position="44"/>
        <end position="68"/>
    </location>
</feature>
<comment type="caution">
    <text evidence="7">The sequence shown here is derived from an EMBL/GenBank/DDBJ whole genome shotgun (WGS) entry which is preliminary data.</text>
</comment>
<proteinExistence type="predicted"/>
<keyword evidence="3 6" id="KW-0812">Transmembrane</keyword>
<evidence type="ECO:0000256" key="1">
    <source>
        <dbReference type="ARBA" id="ARBA00004651"/>
    </source>
</evidence>
<feature type="transmembrane region" description="Helical" evidence="6">
    <location>
        <begin position="188"/>
        <end position="208"/>
    </location>
</feature>
<dbReference type="Pfam" id="PF01943">
    <property type="entry name" value="Polysacc_synt"/>
    <property type="match status" value="1"/>
</dbReference>
<feature type="transmembrane region" description="Helical" evidence="6">
    <location>
        <begin position="12"/>
        <end position="32"/>
    </location>
</feature>
<feature type="transmembrane region" description="Helical" evidence="6">
    <location>
        <begin position="89"/>
        <end position="113"/>
    </location>
</feature>
<evidence type="ECO:0000256" key="4">
    <source>
        <dbReference type="ARBA" id="ARBA00022989"/>
    </source>
</evidence>
<evidence type="ECO:0000313" key="7">
    <source>
        <dbReference type="EMBL" id="KHE93326.1"/>
    </source>
</evidence>
<keyword evidence="2" id="KW-1003">Cell membrane</keyword>
<keyword evidence="4 6" id="KW-1133">Transmembrane helix</keyword>
<gene>
    <name evidence="7" type="ORF">SCABRO_00931</name>
</gene>
<dbReference type="AlphaFoldDB" id="A0A0B0EMT7"/>
<sequence>MSLNFKKIINKGRNTFIIHGASLVAMLIQNWYLATIMGKINYGIVMYAFSWVFLLGSLSTFGLDLVLIRETVRYENDSRHSKVIGLVKFSCLTNIVITVLFATIVFLAINYIIPLENKALKDAFLLSIAALPFFGQLLILQSACIGLKKVERALYPERVVRPFLFVFFAFTIFKYNAGSITIAEVISINIFAFAIAVAVSFVFLTFSLPKQNVKPTYENKRWLVLGSSFFFLSATVAINSKADIIMLGMFGYTENVGVYFVSSKFAQFVGLPLMITNSITAPYISEFFKSNLRDISSIIKKTTRIVFIIGSFILLILIFLGSFILTLHGDGFKEGYYCLIILAAGQFINICFGPVGNILTMSDCEELALKGMIGSTVINIVLNVLLIPVYNINGAAIATTASLIFWNTLLFILIKKRLGINPSVI</sequence>
<feature type="transmembrane region" description="Helical" evidence="6">
    <location>
        <begin position="265"/>
        <end position="284"/>
    </location>
</feature>
<dbReference type="eggNOG" id="COG2244">
    <property type="taxonomic scope" value="Bacteria"/>
</dbReference>
<dbReference type="Proteomes" id="UP000030652">
    <property type="component" value="Unassembled WGS sequence"/>
</dbReference>
<comment type="subcellular location">
    <subcellularLocation>
        <location evidence="1">Cell membrane</location>
        <topology evidence="1">Multi-pass membrane protein</topology>
    </subcellularLocation>
</comment>
<organism evidence="7 8">
    <name type="scientific">Candidatus Scalindua brodae</name>
    <dbReference type="NCBI Taxonomy" id="237368"/>
    <lineage>
        <taxon>Bacteria</taxon>
        <taxon>Pseudomonadati</taxon>
        <taxon>Planctomycetota</taxon>
        <taxon>Candidatus Brocadiia</taxon>
        <taxon>Candidatus Brocadiales</taxon>
        <taxon>Candidatus Scalinduaceae</taxon>
        <taxon>Candidatus Scalindua</taxon>
    </lineage>
</organism>
<name>A0A0B0EMT7_9BACT</name>
<reference evidence="7 8" key="1">
    <citation type="submission" date="2014-10" db="EMBL/GenBank/DDBJ databases">
        <title>Draft genome of anammox bacterium scalindua brodae, obtained using differential coverage binning of sequence data from two enrichment reactors.</title>
        <authorList>
            <person name="Speth D.R."/>
            <person name="Russ L."/>
            <person name="Kartal B."/>
            <person name="Op den Camp H.J."/>
            <person name="Dutilh B.E."/>
            <person name="Jetten M.S."/>
        </authorList>
    </citation>
    <scope>NUCLEOTIDE SEQUENCE [LARGE SCALE GENOMIC DNA]</scope>
    <source>
        <strain evidence="7">RU1</strain>
    </source>
</reference>
<feature type="transmembrane region" description="Helical" evidence="6">
    <location>
        <begin position="395"/>
        <end position="414"/>
    </location>
</feature>
<feature type="transmembrane region" description="Helical" evidence="6">
    <location>
        <begin position="229"/>
        <end position="253"/>
    </location>
</feature>
<keyword evidence="5 6" id="KW-0472">Membrane</keyword>
<evidence type="ECO:0000256" key="2">
    <source>
        <dbReference type="ARBA" id="ARBA00022475"/>
    </source>
</evidence>
<feature type="transmembrane region" description="Helical" evidence="6">
    <location>
        <begin position="334"/>
        <end position="355"/>
    </location>
</feature>
<feature type="transmembrane region" description="Helical" evidence="6">
    <location>
        <begin position="125"/>
        <end position="147"/>
    </location>
</feature>